<accession>F9W450</accession>
<dbReference type="AlphaFoldDB" id="F9W450"/>
<dbReference type="VEuPathDB" id="TriTrypDB:TcIL3000_0_28710"/>
<sequence length="192" mass="22880">MCGTCSGHFFWFTNTFFTKKFSGTFLKNKNKFKNFWKNLVTGSNSPMSNFFALGAIFPIFQKTKKIAKKRQNVIKKLIKPFFDARNVFRTLFLVYQHIFHKKIFGHILKNKNKFKNFRKNLVTGSNSHMSNFFALGAIFPIFQKTKKIAKKRQNVIKKLIKPFFDVRNVFRTLFLVYQHIFHKKIFGHIFEK</sequence>
<evidence type="ECO:0000313" key="1">
    <source>
        <dbReference type="EMBL" id="CCD11934.1"/>
    </source>
</evidence>
<name>F9W450_TRYCI</name>
<reference evidence="1 2" key="2">
    <citation type="journal article" date="2012" name="Proc. Natl. Acad. Sci. U.S.A.">
        <title>Antigenic diversity is generated by distinct evolutionary mechanisms in African trypanosome species.</title>
        <authorList>
            <person name="Jackson A.P."/>
            <person name="Berry A."/>
            <person name="Aslett M."/>
            <person name="Allison H.C."/>
            <person name="Burton P."/>
            <person name="Vavrova-Anderson J."/>
            <person name="Brown R."/>
            <person name="Browne H."/>
            <person name="Corton N."/>
            <person name="Hauser H."/>
            <person name="Gamble J."/>
            <person name="Gilderthorp R."/>
            <person name="Marcello L."/>
            <person name="McQuillan J."/>
            <person name="Otto T.D."/>
            <person name="Quail M.A."/>
            <person name="Sanders M.J."/>
            <person name="van Tonder A."/>
            <person name="Ginger M.L."/>
            <person name="Field M.C."/>
            <person name="Barry J.D."/>
            <person name="Hertz-Fowler C."/>
            <person name="Berriman M."/>
        </authorList>
    </citation>
    <scope>NUCLEOTIDE SEQUENCE [LARGE SCALE GENOMIC DNA]</scope>
    <source>
        <strain evidence="1 2">IL3000</strain>
    </source>
</reference>
<protein>
    <submittedName>
        <fullName evidence="1">WGS project CAEQ00000000 data, annotated contig 1145</fullName>
    </submittedName>
</protein>
<organism evidence="1 2">
    <name type="scientific">Trypanosoma congolense (strain IL3000)</name>
    <dbReference type="NCBI Taxonomy" id="1068625"/>
    <lineage>
        <taxon>Eukaryota</taxon>
        <taxon>Discoba</taxon>
        <taxon>Euglenozoa</taxon>
        <taxon>Kinetoplastea</taxon>
        <taxon>Metakinetoplastina</taxon>
        <taxon>Trypanosomatida</taxon>
        <taxon>Trypanosomatidae</taxon>
        <taxon>Trypanosoma</taxon>
        <taxon>Nannomonas</taxon>
    </lineage>
</organism>
<dbReference type="Proteomes" id="UP000000702">
    <property type="component" value="Unassembled WGS sequence"/>
</dbReference>
<comment type="caution">
    <text evidence="1">The sequence shown here is derived from an EMBL/GenBank/DDBJ whole genome shotgun (WGS) entry which is preliminary data.</text>
</comment>
<keyword evidence="2" id="KW-1185">Reference proteome</keyword>
<gene>
    <name evidence="1" type="ORF">TCIL3000_0_28710</name>
</gene>
<dbReference type="EMBL" id="CAEQ01000513">
    <property type="protein sequence ID" value="CCD11934.1"/>
    <property type="molecule type" value="Genomic_DNA"/>
</dbReference>
<evidence type="ECO:0000313" key="2">
    <source>
        <dbReference type="Proteomes" id="UP000000702"/>
    </source>
</evidence>
<proteinExistence type="predicted"/>
<reference evidence="2" key="1">
    <citation type="submission" date="2011-07" db="EMBL/GenBank/DDBJ databases">
        <title>Divergent evolution of antigenic variation in African trypanosomes.</title>
        <authorList>
            <person name="Jackson A.P."/>
            <person name="Berry A."/>
            <person name="Allison H.C."/>
            <person name="Burton P."/>
            <person name="Anderson J."/>
            <person name="Aslett M."/>
            <person name="Brown R."/>
            <person name="Corton N."/>
            <person name="Harris D."/>
            <person name="Hauser H."/>
            <person name="Gamble J."/>
            <person name="Gilderthorp R."/>
            <person name="McQuillan J."/>
            <person name="Quail M.A."/>
            <person name="Sanders M."/>
            <person name="Van Tonder A."/>
            <person name="Ginger M.L."/>
            <person name="Donelson J.E."/>
            <person name="Field M.C."/>
            <person name="Barry J.D."/>
            <person name="Berriman M."/>
            <person name="Hertz-Fowler C."/>
        </authorList>
    </citation>
    <scope>NUCLEOTIDE SEQUENCE [LARGE SCALE GENOMIC DNA]</scope>
    <source>
        <strain evidence="2">IL3000</strain>
    </source>
</reference>